<dbReference type="EMBL" id="CAJNOI010000092">
    <property type="protein sequence ID" value="CAF1043655.1"/>
    <property type="molecule type" value="Genomic_DNA"/>
</dbReference>
<dbReference type="Gene3D" id="3.30.420.10">
    <property type="entry name" value="Ribonuclease H-like superfamily/Ribonuclease H"/>
    <property type="match status" value="1"/>
</dbReference>
<proteinExistence type="predicted"/>
<sequence length="524" mass="62379">MLSQTEYEDTLWKYNNIPQSITGKNRKNIRQLYRKKLIEHQYASTYPPFQSSPYELIFLNFKTSEKILNKLINIINSSSLFVLDTESVCVFKKENKSALIQFQIITRELNTYILIIEIHHLPKPHTSTFALIKTVFESLFQSNNQIYVWGPIEELENFTQFGLFTSEQIHRCMYKNLQNDFKLYWCKNHAHDSTISKCICEQCLGIQANNPWSIQDAVGHQLHKWLDKRLTRSPFDIGLDPNLVQLNSNQVEYRQMITRYAADDCDAMFQLLVSMDLINQQQSSPLVPEELDDGLELLLFDIDQQYEHELLEQHQLTTTTDNTSNDEPMELSTSHDNQMLNTNNDEPMELSPSPDNQMLNTNNDELGEEDDQRTPPVEPELESERRRHRRPSITEDAKRKIHNRGCTLRQRRKYYRHEIIRNNFDPRFTVRNIKDILRQLRIPVTAVNFSLPSPVTGRRKLYIGIKNSFELKSSERKIYTLFTREHYEQFKHTKEKLSRRRGEYNHDQHYHRHDRHDRYHHHTR</sequence>
<protein>
    <submittedName>
        <fullName evidence="2">Uncharacterized protein</fullName>
    </submittedName>
</protein>
<keyword evidence="4" id="KW-1185">Reference proteome</keyword>
<feature type="compositionally biased region" description="Basic and acidic residues" evidence="1">
    <location>
        <begin position="492"/>
        <end position="508"/>
    </location>
</feature>
<feature type="region of interest" description="Disordered" evidence="1">
    <location>
        <begin position="315"/>
        <end position="395"/>
    </location>
</feature>
<dbReference type="OrthoDB" id="10048071at2759"/>
<dbReference type="GO" id="GO:0003676">
    <property type="term" value="F:nucleic acid binding"/>
    <property type="evidence" value="ECO:0007669"/>
    <property type="project" value="InterPro"/>
</dbReference>
<accession>A0A814JY73</accession>
<evidence type="ECO:0000313" key="2">
    <source>
        <dbReference type="EMBL" id="CAF1043655.1"/>
    </source>
</evidence>
<organism evidence="2 5">
    <name type="scientific">Adineta steineri</name>
    <dbReference type="NCBI Taxonomy" id="433720"/>
    <lineage>
        <taxon>Eukaryota</taxon>
        <taxon>Metazoa</taxon>
        <taxon>Spiralia</taxon>
        <taxon>Gnathifera</taxon>
        <taxon>Rotifera</taxon>
        <taxon>Eurotatoria</taxon>
        <taxon>Bdelloidea</taxon>
        <taxon>Adinetida</taxon>
        <taxon>Adinetidae</taxon>
        <taxon>Adineta</taxon>
    </lineage>
</organism>
<evidence type="ECO:0000313" key="5">
    <source>
        <dbReference type="Proteomes" id="UP000663877"/>
    </source>
</evidence>
<dbReference type="InterPro" id="IPR036397">
    <property type="entry name" value="RNaseH_sf"/>
</dbReference>
<feature type="compositionally biased region" description="Basic residues" evidence="1">
    <location>
        <begin position="509"/>
        <end position="524"/>
    </location>
</feature>
<reference evidence="2" key="1">
    <citation type="submission" date="2021-02" db="EMBL/GenBank/DDBJ databases">
        <authorList>
            <person name="Nowell W R."/>
        </authorList>
    </citation>
    <scope>NUCLEOTIDE SEQUENCE</scope>
</reference>
<feature type="region of interest" description="Disordered" evidence="1">
    <location>
        <begin position="492"/>
        <end position="524"/>
    </location>
</feature>
<comment type="caution">
    <text evidence="2">The sequence shown here is derived from an EMBL/GenBank/DDBJ whole genome shotgun (WGS) entry which is preliminary data.</text>
</comment>
<name>A0A814JY73_9BILA</name>
<evidence type="ECO:0000313" key="4">
    <source>
        <dbReference type="Proteomes" id="UP000663832"/>
    </source>
</evidence>
<dbReference type="EMBL" id="CAJNOM010000173">
    <property type="protein sequence ID" value="CAF1178599.1"/>
    <property type="molecule type" value="Genomic_DNA"/>
</dbReference>
<gene>
    <name evidence="2" type="ORF">BJG266_LOCUS18212</name>
    <name evidence="3" type="ORF">QVE165_LOCUS24545</name>
</gene>
<dbReference type="Proteomes" id="UP000663877">
    <property type="component" value="Unassembled WGS sequence"/>
</dbReference>
<evidence type="ECO:0000313" key="3">
    <source>
        <dbReference type="EMBL" id="CAF1178599.1"/>
    </source>
</evidence>
<feature type="compositionally biased region" description="Polar residues" evidence="1">
    <location>
        <begin position="353"/>
        <end position="364"/>
    </location>
</feature>
<dbReference type="AlphaFoldDB" id="A0A814JY73"/>
<feature type="compositionally biased region" description="Polar residues" evidence="1">
    <location>
        <begin position="321"/>
        <end position="345"/>
    </location>
</feature>
<evidence type="ECO:0000256" key="1">
    <source>
        <dbReference type="SAM" id="MobiDB-lite"/>
    </source>
</evidence>
<dbReference type="Proteomes" id="UP000663832">
    <property type="component" value="Unassembled WGS sequence"/>
</dbReference>